<dbReference type="eggNOG" id="COG0569">
    <property type="taxonomic scope" value="Bacteria"/>
</dbReference>
<feature type="transmembrane region" description="Helical" evidence="9">
    <location>
        <begin position="68"/>
        <end position="86"/>
    </location>
</feature>
<feature type="transmembrane region" description="Helical" evidence="9">
    <location>
        <begin position="12"/>
        <end position="30"/>
    </location>
</feature>
<feature type="transmembrane region" description="Helical" evidence="9">
    <location>
        <begin position="375"/>
        <end position="395"/>
    </location>
</feature>
<dbReference type="SUPFAM" id="SSF55804">
    <property type="entry name" value="Phoshotransferase/anion transport protein"/>
    <property type="match status" value="1"/>
</dbReference>
<dbReference type="SUPFAM" id="SSF51735">
    <property type="entry name" value="NAD(P)-binding Rossmann-fold domains"/>
    <property type="match status" value="1"/>
</dbReference>
<dbReference type="InterPro" id="IPR038770">
    <property type="entry name" value="Na+/solute_symporter_sf"/>
</dbReference>
<dbReference type="EMBL" id="CP001998">
    <property type="protein sequence ID" value="ADE54140.1"/>
    <property type="molecule type" value="Genomic_DNA"/>
</dbReference>
<reference evidence="11 12" key="1">
    <citation type="journal article" date="2010" name="Stand. Genomic Sci.">
        <title>Complete genome sequence of Coraliomargarita akajimensis type strain (04OKA010-24).</title>
        <authorList>
            <person name="Mavromatis K."/>
            <person name="Abt B."/>
            <person name="Brambilla E."/>
            <person name="Lapidus A."/>
            <person name="Copeland A."/>
            <person name="Deshpande S."/>
            <person name="Nolan M."/>
            <person name="Lucas S."/>
            <person name="Tice H."/>
            <person name="Cheng J.F."/>
            <person name="Han C."/>
            <person name="Detter J.C."/>
            <person name="Woyke T."/>
            <person name="Goodwin L."/>
            <person name="Pitluck S."/>
            <person name="Held B."/>
            <person name="Brettin T."/>
            <person name="Tapia R."/>
            <person name="Ivanova N."/>
            <person name="Mikhailova N."/>
            <person name="Pati A."/>
            <person name="Liolios K."/>
            <person name="Chen A."/>
            <person name="Palaniappan K."/>
            <person name="Land M."/>
            <person name="Hauser L."/>
            <person name="Chang Y.J."/>
            <person name="Jeffries C.D."/>
            <person name="Rohde M."/>
            <person name="Goker M."/>
            <person name="Bristow J."/>
            <person name="Eisen J.A."/>
            <person name="Markowitz V."/>
            <person name="Hugenholtz P."/>
            <person name="Klenk H.P."/>
            <person name="Kyrpides N.C."/>
        </authorList>
    </citation>
    <scope>NUCLEOTIDE SEQUENCE [LARGE SCALE GENOMIC DNA]</scope>
    <source>
        <strain evidence="12">DSM 45221 / IAM 15411 / JCM 23193 / KCTC 12865</strain>
    </source>
</reference>
<dbReference type="Pfam" id="PF00359">
    <property type="entry name" value="PTS_EIIA_2"/>
    <property type="match status" value="1"/>
</dbReference>
<feature type="domain" description="PTS EIIA type-2" evidence="10">
    <location>
        <begin position="592"/>
        <end position="742"/>
    </location>
</feature>
<dbReference type="Gene3D" id="3.40.50.720">
    <property type="entry name" value="NAD(P)-binding Rossmann-like Domain"/>
    <property type="match status" value="1"/>
</dbReference>
<feature type="transmembrane region" description="Helical" evidence="9">
    <location>
        <begin position="125"/>
        <end position="145"/>
    </location>
</feature>
<dbReference type="KEGG" id="caa:Caka_1119"/>
<feature type="transmembrane region" description="Helical" evidence="9">
    <location>
        <begin position="272"/>
        <end position="290"/>
    </location>
</feature>
<feature type="transmembrane region" description="Helical" evidence="9">
    <location>
        <begin position="218"/>
        <end position="238"/>
    </location>
</feature>
<dbReference type="PROSITE" id="PS51094">
    <property type="entry name" value="PTS_EIIA_TYPE_2"/>
    <property type="match status" value="1"/>
</dbReference>
<evidence type="ECO:0000256" key="2">
    <source>
        <dbReference type="ARBA" id="ARBA00022448"/>
    </source>
</evidence>
<dbReference type="Proteomes" id="UP000000925">
    <property type="component" value="Chromosome"/>
</dbReference>
<keyword evidence="7" id="KW-0406">Ion transport</keyword>
<organism evidence="11 12">
    <name type="scientific">Coraliomargarita akajimensis (strain DSM 45221 / IAM 15411 / JCM 23193 / KCTC 12865 / 04OKA010-24)</name>
    <dbReference type="NCBI Taxonomy" id="583355"/>
    <lineage>
        <taxon>Bacteria</taxon>
        <taxon>Pseudomonadati</taxon>
        <taxon>Verrucomicrobiota</taxon>
        <taxon>Opitutia</taxon>
        <taxon>Puniceicoccales</taxon>
        <taxon>Coraliomargaritaceae</taxon>
        <taxon>Coraliomargarita</taxon>
    </lineage>
</organism>
<accession>D5EHU9</accession>
<dbReference type="InterPro" id="IPR006153">
    <property type="entry name" value="Cation/H_exchanger_TM"/>
</dbReference>
<dbReference type="GO" id="GO:0006813">
    <property type="term" value="P:potassium ion transport"/>
    <property type="evidence" value="ECO:0007669"/>
    <property type="project" value="InterPro"/>
</dbReference>
<dbReference type="InterPro" id="IPR002178">
    <property type="entry name" value="PTS_EIIA_type-2_dom"/>
</dbReference>
<keyword evidence="2" id="KW-0813">Transport</keyword>
<dbReference type="eggNOG" id="COG0025">
    <property type="taxonomic scope" value="Bacteria"/>
</dbReference>
<keyword evidence="3" id="KW-0050">Antiport</keyword>
<dbReference type="GO" id="GO:0015297">
    <property type="term" value="F:antiporter activity"/>
    <property type="evidence" value="ECO:0007669"/>
    <property type="project" value="UniProtKB-KW"/>
</dbReference>
<dbReference type="Pfam" id="PF00999">
    <property type="entry name" value="Na_H_Exchanger"/>
    <property type="match status" value="1"/>
</dbReference>
<feature type="transmembrane region" description="Helical" evidence="9">
    <location>
        <begin position="98"/>
        <end position="119"/>
    </location>
</feature>
<evidence type="ECO:0000256" key="4">
    <source>
        <dbReference type="ARBA" id="ARBA00022475"/>
    </source>
</evidence>
<feature type="transmembrane region" description="Helical" evidence="9">
    <location>
        <begin position="337"/>
        <end position="355"/>
    </location>
</feature>
<dbReference type="AlphaFoldDB" id="D5EHU9"/>
<proteinExistence type="predicted"/>
<dbReference type="Pfam" id="PF02254">
    <property type="entry name" value="TrkA_N"/>
    <property type="match status" value="1"/>
</dbReference>
<evidence type="ECO:0000259" key="10">
    <source>
        <dbReference type="PROSITE" id="PS51094"/>
    </source>
</evidence>
<dbReference type="InterPro" id="IPR003148">
    <property type="entry name" value="RCK_N"/>
</dbReference>
<keyword evidence="6 9" id="KW-1133">Transmembrane helix</keyword>
<evidence type="ECO:0000256" key="3">
    <source>
        <dbReference type="ARBA" id="ARBA00022449"/>
    </source>
</evidence>
<feature type="transmembrane region" description="Helical" evidence="9">
    <location>
        <begin position="296"/>
        <end position="316"/>
    </location>
</feature>
<dbReference type="eggNOG" id="COG1762">
    <property type="taxonomic scope" value="Bacteria"/>
</dbReference>
<evidence type="ECO:0000256" key="8">
    <source>
        <dbReference type="ARBA" id="ARBA00023136"/>
    </source>
</evidence>
<evidence type="ECO:0000256" key="5">
    <source>
        <dbReference type="ARBA" id="ARBA00022692"/>
    </source>
</evidence>
<evidence type="ECO:0000313" key="12">
    <source>
        <dbReference type="Proteomes" id="UP000000925"/>
    </source>
</evidence>
<feature type="transmembrane region" description="Helical" evidence="9">
    <location>
        <begin position="244"/>
        <end position="260"/>
    </location>
</feature>
<dbReference type="Gene3D" id="3.40.930.10">
    <property type="entry name" value="Mannitol-specific EII, Chain A"/>
    <property type="match status" value="1"/>
</dbReference>
<gene>
    <name evidence="11" type="ordered locus">Caka_1119</name>
</gene>
<evidence type="ECO:0000256" key="6">
    <source>
        <dbReference type="ARBA" id="ARBA00022989"/>
    </source>
</evidence>
<dbReference type="Gene3D" id="1.20.1530.20">
    <property type="match status" value="1"/>
</dbReference>
<dbReference type="PANTHER" id="PTHR32507:SF0">
    <property type="entry name" value="NA(+)_H(+) ANTIPORTER 2-RELATED"/>
    <property type="match status" value="1"/>
</dbReference>
<dbReference type="InterPro" id="IPR036291">
    <property type="entry name" value="NAD(P)-bd_dom_sf"/>
</dbReference>
<keyword evidence="12" id="KW-1185">Reference proteome</keyword>
<protein>
    <submittedName>
        <fullName evidence="11">Sodium/hydrogen exchanger</fullName>
    </submittedName>
</protein>
<comment type="subcellular location">
    <subcellularLocation>
        <location evidence="1">Cell membrane</location>
        <topology evidence="1">Multi-pass membrane protein</topology>
    </subcellularLocation>
</comment>
<dbReference type="OrthoDB" id="570124at2"/>
<dbReference type="GO" id="GO:0005886">
    <property type="term" value="C:plasma membrane"/>
    <property type="evidence" value="ECO:0007669"/>
    <property type="project" value="UniProtKB-SubCell"/>
</dbReference>
<dbReference type="PANTHER" id="PTHR32507">
    <property type="entry name" value="NA(+)/H(+) ANTIPORTER 1"/>
    <property type="match status" value="1"/>
</dbReference>
<keyword evidence="8 9" id="KW-0472">Membrane</keyword>
<evidence type="ECO:0000256" key="7">
    <source>
        <dbReference type="ARBA" id="ARBA00023065"/>
    </source>
</evidence>
<sequence length="742" mass="80726">MLPLAAVSSPDSLWTLCFAIGAGCLLTVFSRKLHLPTIVLLLLGGFAFGPQGLGIIDSNALGENLPMIVSLAIGLILFEGGLTLDLKEFSQTSTVIKRLLTVGVLITWIGASTAVFFVFDTSPSFALLTGSLVIVTGPTVIVPMLRRIRTHQRLCSILHWEGVLIDSIGVFIAILCFEWVVEGGGAVALPNFIIRVISGIGIGSLGGYGIYWMMKRGWVPDSIVNAFSLASAMLIFGATELVKPEAGLLAVTIAGLIVGLKKPRQLRDIKAFKAEIVDLMIGMLFILLVARLELDQFIEFFEAGGGIVLVVVILLVRPVSVVLSSLGTSLNWREQALLSWVAPRGVVAASMASLFALTLSSKENPIGDPALLESFVFSVICATVLIQGLSAGLVAKLLGLQRPAPNDWVIIGAHYFGRELARNLVENDGQSVILLDVNARNVALAREEGLFALHRNGMEAEELYEDEEALYGTGYALALTDNIELNQLLMQRWSSVLDSENVFGWVPLDHSTKEDQLTGQAVFGDLARPAVIGSELMRNESSYESVTWEEGMTLPSGDWHPLFLLRGKQLRPIPQDSDLKELAREGDKVICLRRAEGFLLRGVQSGGFMELDCNNILDLYVKLGELASKQIEGITAEQIHERLTDQSKVFPAFLGHGIAIPHIYCEDLNYRVCFLAKLKQGIDIPGQDEPIDFVFFLVSPRGDSDGHLATLAEIARLCRVDRSRKRIKSISSHEDAIAAVST</sequence>
<evidence type="ECO:0000313" key="11">
    <source>
        <dbReference type="EMBL" id="ADE54140.1"/>
    </source>
</evidence>
<evidence type="ECO:0000256" key="1">
    <source>
        <dbReference type="ARBA" id="ARBA00004651"/>
    </source>
</evidence>
<name>D5EHU9_CORAD</name>
<keyword evidence="5 9" id="KW-0812">Transmembrane</keyword>
<feature type="transmembrane region" description="Helical" evidence="9">
    <location>
        <begin position="37"/>
        <end position="56"/>
    </location>
</feature>
<dbReference type="GO" id="GO:1902600">
    <property type="term" value="P:proton transmembrane transport"/>
    <property type="evidence" value="ECO:0007669"/>
    <property type="project" value="InterPro"/>
</dbReference>
<keyword evidence="4" id="KW-1003">Cell membrane</keyword>
<feature type="transmembrane region" description="Helical" evidence="9">
    <location>
        <begin position="157"/>
        <end position="180"/>
    </location>
</feature>
<dbReference type="HOGENOM" id="CLU_005912_10_1_0"/>
<dbReference type="RefSeq" id="WP_013042862.1">
    <property type="nucleotide sequence ID" value="NC_014008.1"/>
</dbReference>
<feature type="transmembrane region" description="Helical" evidence="9">
    <location>
        <begin position="192"/>
        <end position="211"/>
    </location>
</feature>
<dbReference type="STRING" id="583355.Caka_1119"/>
<dbReference type="InterPro" id="IPR016152">
    <property type="entry name" value="PTrfase/Anion_transptr"/>
</dbReference>
<evidence type="ECO:0000256" key="9">
    <source>
        <dbReference type="SAM" id="Phobius"/>
    </source>
</evidence>